<evidence type="ECO:0000259" key="5">
    <source>
        <dbReference type="Pfam" id="PF00149"/>
    </source>
</evidence>
<dbReference type="InterPro" id="IPR029052">
    <property type="entry name" value="Metallo-depent_PP-like"/>
</dbReference>
<dbReference type="InterPro" id="IPR026575">
    <property type="entry name" value="GpdQ/CpdA-like"/>
</dbReference>
<evidence type="ECO:0000256" key="2">
    <source>
        <dbReference type="ARBA" id="ARBA00022801"/>
    </source>
</evidence>
<evidence type="ECO:0000313" key="7">
    <source>
        <dbReference type="Proteomes" id="UP001229355"/>
    </source>
</evidence>
<dbReference type="RefSeq" id="WP_280663378.1">
    <property type="nucleotide sequence ID" value="NZ_CP120375.1"/>
</dbReference>
<reference evidence="6 7" key="1">
    <citation type="submission" date="2023-03" db="EMBL/GenBank/DDBJ databases">
        <authorList>
            <person name="Kaur S."/>
            <person name="Espinosa-Saiz D."/>
            <person name="Velazquez E."/>
            <person name="Menendez E."/>
            <person name="diCenzo G.C."/>
        </authorList>
    </citation>
    <scope>NUCLEOTIDE SEQUENCE [LARGE SCALE GENOMIC DNA]</scope>
    <source>
        <strain evidence="6 7">LMG 24692</strain>
        <plasmid evidence="6 7">unnamed</plasmid>
    </source>
</reference>
<proteinExistence type="inferred from homology"/>
<keyword evidence="3" id="KW-0408">Iron</keyword>
<dbReference type="Proteomes" id="UP001229355">
    <property type="component" value="Plasmid unnamed"/>
</dbReference>
<dbReference type="InterPro" id="IPR004843">
    <property type="entry name" value="Calcineurin-like_PHP"/>
</dbReference>
<gene>
    <name evidence="6" type="ORF">PZN02_006189</name>
</gene>
<comment type="similarity">
    <text evidence="4">Belongs to the cyclic nucleotide phosphodiesterase class-III family.</text>
</comment>
<organism evidence="6 7">
    <name type="scientific">Sinorhizobium garamanticum</name>
    <dbReference type="NCBI Taxonomy" id="680247"/>
    <lineage>
        <taxon>Bacteria</taxon>
        <taxon>Pseudomonadati</taxon>
        <taxon>Pseudomonadota</taxon>
        <taxon>Alphaproteobacteria</taxon>
        <taxon>Hyphomicrobiales</taxon>
        <taxon>Rhizobiaceae</taxon>
        <taxon>Sinorhizobium/Ensifer group</taxon>
        <taxon>Sinorhizobium</taxon>
    </lineage>
</organism>
<evidence type="ECO:0000313" key="6">
    <source>
        <dbReference type="EMBL" id="WEX91416.1"/>
    </source>
</evidence>
<dbReference type="Pfam" id="PF00149">
    <property type="entry name" value="Metallophos"/>
    <property type="match status" value="1"/>
</dbReference>
<keyword evidence="7" id="KW-1185">Reference proteome</keyword>
<keyword evidence="1" id="KW-0479">Metal-binding</keyword>
<dbReference type="CDD" id="cd07402">
    <property type="entry name" value="MPP_GpdQ"/>
    <property type="match status" value="1"/>
</dbReference>
<geneLocation type="plasmid" evidence="6 7">
    <name>unnamed</name>
</geneLocation>
<evidence type="ECO:0000256" key="4">
    <source>
        <dbReference type="ARBA" id="ARBA00025742"/>
    </source>
</evidence>
<sequence>MLKVIHITDTHVAPFGQPVVGLDPCARLSAVVTAINRYHSDAAFCVITGDLTDRGQIPAYEALATILAELRVPYRLLLGNHDNRDNFRRVFPNEPIDQFGFVQSTTDLGDVRLIFLDTLDDDHPGWGRMCTKRTQWLHDVFEDNGSRRSVIFMHHPPFSVGVPIFDDILLNDPYPFLSKIRAEKSIMHIAFGHLHLTTSGVWHGIPFSCNRGVSHRIALSFKPGITEFMESEPTYDIVTITEAGVLVHHTAPVEDDDIIAREYPTDDGIGLIEFARR</sequence>
<keyword evidence="6" id="KW-0614">Plasmid</keyword>
<keyword evidence="2" id="KW-0378">Hydrolase</keyword>
<name>A0ABY8DKH6_9HYPH</name>
<evidence type="ECO:0000256" key="1">
    <source>
        <dbReference type="ARBA" id="ARBA00022723"/>
    </source>
</evidence>
<dbReference type="PANTHER" id="PTHR42988">
    <property type="entry name" value="PHOSPHOHYDROLASE"/>
    <property type="match status" value="1"/>
</dbReference>
<feature type="domain" description="Calcineurin-like phosphoesterase" evidence="5">
    <location>
        <begin position="2"/>
        <end position="195"/>
    </location>
</feature>
<accession>A0ABY8DKH6</accession>
<dbReference type="PANTHER" id="PTHR42988:SF2">
    <property type="entry name" value="CYCLIC NUCLEOTIDE PHOSPHODIESTERASE CBUA0032-RELATED"/>
    <property type="match status" value="1"/>
</dbReference>
<dbReference type="Gene3D" id="3.60.21.10">
    <property type="match status" value="1"/>
</dbReference>
<dbReference type="EMBL" id="CP120375">
    <property type="protein sequence ID" value="WEX91416.1"/>
    <property type="molecule type" value="Genomic_DNA"/>
</dbReference>
<dbReference type="InterPro" id="IPR050884">
    <property type="entry name" value="CNP_phosphodiesterase-III"/>
</dbReference>
<evidence type="ECO:0000256" key="3">
    <source>
        <dbReference type="ARBA" id="ARBA00023004"/>
    </source>
</evidence>
<dbReference type="SUPFAM" id="SSF56300">
    <property type="entry name" value="Metallo-dependent phosphatases"/>
    <property type="match status" value="1"/>
</dbReference>
<protein>
    <submittedName>
        <fullName evidence="6">Phosphodiesterase</fullName>
    </submittedName>
</protein>